<protein>
    <recommendedName>
        <fullName evidence="3">HTH tetR-type domain-containing protein</fullName>
    </recommendedName>
</protein>
<feature type="domain" description="HTH tetR-type" evidence="3">
    <location>
        <begin position="13"/>
        <end position="73"/>
    </location>
</feature>
<evidence type="ECO:0000313" key="5">
    <source>
        <dbReference type="Proteomes" id="UP001501414"/>
    </source>
</evidence>
<dbReference type="PANTHER" id="PTHR30055">
    <property type="entry name" value="HTH-TYPE TRANSCRIPTIONAL REGULATOR RUTR"/>
    <property type="match status" value="1"/>
</dbReference>
<evidence type="ECO:0000259" key="3">
    <source>
        <dbReference type="PROSITE" id="PS50977"/>
    </source>
</evidence>
<dbReference type="Gene3D" id="1.10.357.10">
    <property type="entry name" value="Tetracycline Repressor, domain 2"/>
    <property type="match status" value="1"/>
</dbReference>
<dbReference type="Pfam" id="PF00440">
    <property type="entry name" value="TetR_N"/>
    <property type="match status" value="1"/>
</dbReference>
<keyword evidence="5" id="KW-1185">Reference proteome</keyword>
<dbReference type="InterPro" id="IPR009057">
    <property type="entry name" value="Homeodomain-like_sf"/>
</dbReference>
<keyword evidence="1 2" id="KW-0238">DNA-binding</keyword>
<dbReference type="InterPro" id="IPR041583">
    <property type="entry name" value="TetR_C_31"/>
</dbReference>
<evidence type="ECO:0000256" key="2">
    <source>
        <dbReference type="PROSITE-ProRule" id="PRU00335"/>
    </source>
</evidence>
<proteinExistence type="predicted"/>
<dbReference type="PROSITE" id="PS50977">
    <property type="entry name" value="HTH_TETR_2"/>
    <property type="match status" value="1"/>
</dbReference>
<dbReference type="InterPro" id="IPR050109">
    <property type="entry name" value="HTH-type_TetR-like_transc_reg"/>
</dbReference>
<evidence type="ECO:0000256" key="1">
    <source>
        <dbReference type="ARBA" id="ARBA00023125"/>
    </source>
</evidence>
<dbReference type="RefSeq" id="WP_344024734.1">
    <property type="nucleotide sequence ID" value="NZ_BAAAJK010000024.1"/>
</dbReference>
<feature type="DNA-binding region" description="H-T-H motif" evidence="2">
    <location>
        <begin position="36"/>
        <end position="55"/>
    </location>
</feature>
<name>A0ABN1XZ36_9PSEU</name>
<gene>
    <name evidence="4" type="ORF">GCM10009613_40080</name>
</gene>
<dbReference type="EMBL" id="BAAAJK010000024">
    <property type="protein sequence ID" value="GAA1393520.1"/>
    <property type="molecule type" value="Genomic_DNA"/>
</dbReference>
<dbReference type="Pfam" id="PF17940">
    <property type="entry name" value="TetR_C_31"/>
    <property type="match status" value="1"/>
</dbReference>
<evidence type="ECO:0000313" key="4">
    <source>
        <dbReference type="EMBL" id="GAA1393520.1"/>
    </source>
</evidence>
<accession>A0ABN1XZ36</accession>
<dbReference type="PANTHER" id="PTHR30055:SF231">
    <property type="entry name" value="TRANSCRIPTIONAL REGULATORY PROTEIN (PROBABLY DEOR-FAMILY)-RELATED"/>
    <property type="match status" value="1"/>
</dbReference>
<dbReference type="Proteomes" id="UP001501414">
    <property type="component" value="Unassembled WGS sequence"/>
</dbReference>
<dbReference type="InterPro" id="IPR001647">
    <property type="entry name" value="HTH_TetR"/>
</dbReference>
<dbReference type="SUPFAM" id="SSF46689">
    <property type="entry name" value="Homeodomain-like"/>
    <property type="match status" value="1"/>
</dbReference>
<organism evidence="4 5">
    <name type="scientific">Pseudonocardia kongjuensis</name>
    <dbReference type="NCBI Taxonomy" id="102227"/>
    <lineage>
        <taxon>Bacteria</taxon>
        <taxon>Bacillati</taxon>
        <taxon>Actinomycetota</taxon>
        <taxon>Actinomycetes</taxon>
        <taxon>Pseudonocardiales</taxon>
        <taxon>Pseudonocardiaceae</taxon>
        <taxon>Pseudonocardia</taxon>
    </lineage>
</organism>
<reference evidence="4 5" key="1">
    <citation type="journal article" date="2019" name="Int. J. Syst. Evol. Microbiol.">
        <title>The Global Catalogue of Microorganisms (GCM) 10K type strain sequencing project: providing services to taxonomists for standard genome sequencing and annotation.</title>
        <authorList>
            <consortium name="The Broad Institute Genomics Platform"/>
            <consortium name="The Broad Institute Genome Sequencing Center for Infectious Disease"/>
            <person name="Wu L."/>
            <person name="Ma J."/>
        </authorList>
    </citation>
    <scope>NUCLEOTIDE SEQUENCE [LARGE SCALE GENOMIC DNA]</scope>
    <source>
        <strain evidence="4 5">JCM 11896</strain>
    </source>
</reference>
<comment type="caution">
    <text evidence="4">The sequence shown here is derived from an EMBL/GenBank/DDBJ whole genome shotgun (WGS) entry which is preliminary data.</text>
</comment>
<sequence>MPEPADGRLRKGERRRRALLDATLRLVGRDGTGAVTQRAVAAEAQVPPSAVLYYFASVDELLVSALATVNDRYIDRLAGVRTVAELVVALGEWGSRHDLSLTVAEYELLLFAARRPDLAHELRRWDDALAAAAVRLLPDDPQRRPLLVACVNGLCLAAALGAPEDPSVLLRI</sequence>